<keyword evidence="4" id="KW-0808">Transferase</keyword>
<protein>
    <recommendedName>
        <fullName evidence="6">Aminotransferase class I/classII large domain-containing protein</fullName>
    </recommendedName>
</protein>
<evidence type="ECO:0000256" key="4">
    <source>
        <dbReference type="ARBA" id="ARBA00022679"/>
    </source>
</evidence>
<dbReference type="InterPro" id="IPR050596">
    <property type="entry name" value="AspAT/PAT-like"/>
</dbReference>
<evidence type="ECO:0000313" key="7">
    <source>
        <dbReference type="EMBL" id="SVC97430.1"/>
    </source>
</evidence>
<dbReference type="InterPro" id="IPR004839">
    <property type="entry name" value="Aminotransferase_I/II_large"/>
</dbReference>
<dbReference type="InterPro" id="IPR015421">
    <property type="entry name" value="PyrdxlP-dep_Trfase_major"/>
</dbReference>
<evidence type="ECO:0000256" key="3">
    <source>
        <dbReference type="ARBA" id="ARBA00022576"/>
    </source>
</evidence>
<evidence type="ECO:0000256" key="1">
    <source>
        <dbReference type="ARBA" id="ARBA00001933"/>
    </source>
</evidence>
<evidence type="ECO:0000256" key="2">
    <source>
        <dbReference type="ARBA" id="ARBA00007441"/>
    </source>
</evidence>
<keyword evidence="5" id="KW-0663">Pyridoxal phosphate</keyword>
<dbReference type="Pfam" id="PF00155">
    <property type="entry name" value="Aminotran_1_2"/>
    <property type="match status" value="1"/>
</dbReference>
<dbReference type="PANTHER" id="PTHR46383:SF2">
    <property type="entry name" value="AMINOTRANSFERASE"/>
    <property type="match status" value="1"/>
</dbReference>
<comment type="cofactor">
    <cofactor evidence="1">
        <name>pyridoxal 5'-phosphate</name>
        <dbReference type="ChEBI" id="CHEBI:597326"/>
    </cofactor>
</comment>
<dbReference type="GO" id="GO:0006520">
    <property type="term" value="P:amino acid metabolic process"/>
    <property type="evidence" value="ECO:0007669"/>
    <property type="project" value="InterPro"/>
</dbReference>
<dbReference type="AlphaFoldDB" id="A0A382RJ47"/>
<dbReference type="PANTHER" id="PTHR46383">
    <property type="entry name" value="ASPARTATE AMINOTRANSFERASE"/>
    <property type="match status" value="1"/>
</dbReference>
<dbReference type="Gene3D" id="3.40.640.10">
    <property type="entry name" value="Type I PLP-dependent aspartate aminotransferase-like (Major domain)"/>
    <property type="match status" value="1"/>
</dbReference>
<sequence length="107" mass="11894">MKLKQTTRHLDSISSFLAMDVFARALVLEAEGRDIIHLEIGEPDFQAPEVGLKALNESLSRKPARYTHTQGLLELRQEIAGKYHQDYGVRVSPAQIIVSSGSSLALY</sequence>
<dbReference type="EMBL" id="UINC01121932">
    <property type="protein sequence ID" value="SVC97430.1"/>
    <property type="molecule type" value="Genomic_DNA"/>
</dbReference>
<name>A0A382RJ47_9ZZZZ</name>
<dbReference type="GO" id="GO:0008483">
    <property type="term" value="F:transaminase activity"/>
    <property type="evidence" value="ECO:0007669"/>
    <property type="project" value="UniProtKB-KW"/>
</dbReference>
<dbReference type="SUPFAM" id="SSF53383">
    <property type="entry name" value="PLP-dependent transferases"/>
    <property type="match status" value="1"/>
</dbReference>
<gene>
    <name evidence="7" type="ORF">METZ01_LOCUS350284</name>
</gene>
<evidence type="ECO:0000256" key="5">
    <source>
        <dbReference type="ARBA" id="ARBA00022898"/>
    </source>
</evidence>
<comment type="similarity">
    <text evidence="2">Belongs to the class-I pyridoxal-phosphate-dependent aminotransferase family.</text>
</comment>
<accession>A0A382RJ47</accession>
<dbReference type="InterPro" id="IPR015424">
    <property type="entry name" value="PyrdxlP-dep_Trfase"/>
</dbReference>
<feature type="domain" description="Aminotransferase class I/classII large" evidence="6">
    <location>
        <begin position="34"/>
        <end position="103"/>
    </location>
</feature>
<reference evidence="7" key="1">
    <citation type="submission" date="2018-05" db="EMBL/GenBank/DDBJ databases">
        <authorList>
            <person name="Lanie J.A."/>
            <person name="Ng W.-L."/>
            <person name="Kazmierczak K.M."/>
            <person name="Andrzejewski T.M."/>
            <person name="Davidsen T.M."/>
            <person name="Wayne K.J."/>
            <person name="Tettelin H."/>
            <person name="Glass J.I."/>
            <person name="Rusch D."/>
            <person name="Podicherti R."/>
            <person name="Tsui H.-C.T."/>
            <person name="Winkler M.E."/>
        </authorList>
    </citation>
    <scope>NUCLEOTIDE SEQUENCE</scope>
</reference>
<feature type="non-terminal residue" evidence="7">
    <location>
        <position position="107"/>
    </location>
</feature>
<evidence type="ECO:0000259" key="6">
    <source>
        <dbReference type="Pfam" id="PF00155"/>
    </source>
</evidence>
<dbReference type="GO" id="GO:0030170">
    <property type="term" value="F:pyridoxal phosphate binding"/>
    <property type="evidence" value="ECO:0007669"/>
    <property type="project" value="InterPro"/>
</dbReference>
<proteinExistence type="inferred from homology"/>
<keyword evidence="3" id="KW-0032">Aminotransferase</keyword>
<organism evidence="7">
    <name type="scientific">marine metagenome</name>
    <dbReference type="NCBI Taxonomy" id="408172"/>
    <lineage>
        <taxon>unclassified sequences</taxon>
        <taxon>metagenomes</taxon>
        <taxon>ecological metagenomes</taxon>
    </lineage>
</organism>